<dbReference type="Pfam" id="PF12643">
    <property type="entry name" value="MazG-like"/>
    <property type="match status" value="1"/>
</dbReference>
<dbReference type="EMBL" id="JACVFC010000001">
    <property type="protein sequence ID" value="MBC9930300.1"/>
    <property type="molecule type" value="Genomic_DNA"/>
</dbReference>
<reference evidence="1 2" key="1">
    <citation type="submission" date="2020-09" db="EMBL/GenBank/DDBJ databases">
        <title>Genome sequences of type strains of Chitinophaga qingshengii and Chitinophaga varians.</title>
        <authorList>
            <person name="Kittiwongwattana C."/>
        </authorList>
    </citation>
    <scope>NUCLEOTIDE SEQUENCE [LARGE SCALE GENOMIC DNA]</scope>
    <source>
        <strain evidence="1 2">JCM 30026</strain>
    </source>
</reference>
<protein>
    <submittedName>
        <fullName evidence="1">Nucleotide pyrophosphohydrolase</fullName>
    </submittedName>
</protein>
<accession>A0ABR7TJX7</accession>
<evidence type="ECO:0000313" key="1">
    <source>
        <dbReference type="EMBL" id="MBC9930300.1"/>
    </source>
</evidence>
<dbReference type="RefSeq" id="WP_188087381.1">
    <property type="nucleotide sequence ID" value="NZ_JACVFC010000001.1"/>
</dbReference>
<keyword evidence="2" id="KW-1185">Reference proteome</keyword>
<dbReference type="PANTHER" id="PTHR46523">
    <property type="entry name" value="DCTP PYROPHOSPHATASE 1"/>
    <property type="match status" value="1"/>
</dbReference>
<dbReference type="SUPFAM" id="SSF101386">
    <property type="entry name" value="all-alpha NTP pyrophosphatases"/>
    <property type="match status" value="1"/>
</dbReference>
<evidence type="ECO:0000313" key="2">
    <source>
        <dbReference type="Proteomes" id="UP000659124"/>
    </source>
</evidence>
<dbReference type="PIRSF" id="PIRSF029826">
    <property type="entry name" value="UCP029826_pph"/>
    <property type="match status" value="1"/>
</dbReference>
<comment type="caution">
    <text evidence="1">The sequence shown here is derived from an EMBL/GenBank/DDBJ whole genome shotgun (WGS) entry which is preliminary data.</text>
</comment>
<dbReference type="InterPro" id="IPR025984">
    <property type="entry name" value="DCTPP"/>
</dbReference>
<dbReference type="InterPro" id="IPR052555">
    <property type="entry name" value="dCTP_Pyrophosphatase"/>
</dbReference>
<sequence>MGDWQSLINLIRQFNQERDWGQFHNAKDLALALSIEAGELNELFLWKNAEEADQERVKEELADIFTYAIQLADKYDFDINEIVSRKIQNNALKYPVEKARGSAKKYNDL</sequence>
<dbReference type="Gene3D" id="1.10.287.1080">
    <property type="entry name" value="MazG-like"/>
    <property type="match status" value="1"/>
</dbReference>
<dbReference type="CDD" id="cd11537">
    <property type="entry name" value="NTP-PPase_RS21-C6_like"/>
    <property type="match status" value="1"/>
</dbReference>
<gene>
    <name evidence="1" type="ORF">ICL07_07915</name>
</gene>
<dbReference type="PANTHER" id="PTHR46523:SF1">
    <property type="entry name" value="DCTP PYROPHOSPHATASE 1"/>
    <property type="match status" value="1"/>
</dbReference>
<organism evidence="1 2">
    <name type="scientific">Chitinophaga qingshengii</name>
    <dbReference type="NCBI Taxonomy" id="1569794"/>
    <lineage>
        <taxon>Bacteria</taxon>
        <taxon>Pseudomonadati</taxon>
        <taxon>Bacteroidota</taxon>
        <taxon>Chitinophagia</taxon>
        <taxon>Chitinophagales</taxon>
        <taxon>Chitinophagaceae</taxon>
        <taxon>Chitinophaga</taxon>
    </lineage>
</organism>
<dbReference type="Proteomes" id="UP000659124">
    <property type="component" value="Unassembled WGS sequence"/>
</dbReference>
<name>A0ABR7TJX7_9BACT</name>
<proteinExistence type="predicted"/>